<evidence type="ECO:0000313" key="3">
    <source>
        <dbReference type="Proteomes" id="UP001280121"/>
    </source>
</evidence>
<keyword evidence="3" id="KW-1185">Reference proteome</keyword>
<name>A0AAE0CLB3_9ROSI</name>
<gene>
    <name evidence="2" type="ORF">Ddye_008442</name>
</gene>
<dbReference type="Proteomes" id="UP001280121">
    <property type="component" value="Unassembled WGS sequence"/>
</dbReference>
<comment type="caution">
    <text evidence="2">The sequence shown here is derived from an EMBL/GenBank/DDBJ whole genome shotgun (WGS) entry which is preliminary data.</text>
</comment>
<dbReference type="AlphaFoldDB" id="A0AAE0CLB3"/>
<accession>A0AAE0CLB3</accession>
<feature type="region of interest" description="Disordered" evidence="1">
    <location>
        <begin position="75"/>
        <end position="108"/>
    </location>
</feature>
<reference evidence="2" key="1">
    <citation type="journal article" date="2023" name="Plant J.">
        <title>Genome sequences and population genomics provide insights into the demographic history, inbreeding, and mutation load of two 'living fossil' tree species of Dipteronia.</title>
        <authorList>
            <person name="Feng Y."/>
            <person name="Comes H.P."/>
            <person name="Chen J."/>
            <person name="Zhu S."/>
            <person name="Lu R."/>
            <person name="Zhang X."/>
            <person name="Li P."/>
            <person name="Qiu J."/>
            <person name="Olsen K.M."/>
            <person name="Qiu Y."/>
        </authorList>
    </citation>
    <scope>NUCLEOTIDE SEQUENCE</scope>
    <source>
        <strain evidence="2">KIB01</strain>
    </source>
</reference>
<organism evidence="2 3">
    <name type="scientific">Dipteronia dyeriana</name>
    <dbReference type="NCBI Taxonomy" id="168575"/>
    <lineage>
        <taxon>Eukaryota</taxon>
        <taxon>Viridiplantae</taxon>
        <taxon>Streptophyta</taxon>
        <taxon>Embryophyta</taxon>
        <taxon>Tracheophyta</taxon>
        <taxon>Spermatophyta</taxon>
        <taxon>Magnoliopsida</taxon>
        <taxon>eudicotyledons</taxon>
        <taxon>Gunneridae</taxon>
        <taxon>Pentapetalae</taxon>
        <taxon>rosids</taxon>
        <taxon>malvids</taxon>
        <taxon>Sapindales</taxon>
        <taxon>Sapindaceae</taxon>
        <taxon>Hippocastanoideae</taxon>
        <taxon>Acereae</taxon>
        <taxon>Dipteronia</taxon>
    </lineage>
</organism>
<sequence length="108" mass="11778">MECCGEARDRGHTLRECTDVKARKASLEGSETKFGPWMRVPTPMKPKMGLKKAPAVGQARGALRKVNPATISLGLGAENEPKWGTTRQGARVTPLAPLPSLPRWRGWS</sequence>
<evidence type="ECO:0000313" key="2">
    <source>
        <dbReference type="EMBL" id="KAK2655390.1"/>
    </source>
</evidence>
<protein>
    <submittedName>
        <fullName evidence="2">Uncharacterized protein</fullName>
    </submittedName>
</protein>
<dbReference type="EMBL" id="JANJYI010000003">
    <property type="protein sequence ID" value="KAK2655390.1"/>
    <property type="molecule type" value="Genomic_DNA"/>
</dbReference>
<proteinExistence type="predicted"/>
<feature type="region of interest" description="Disordered" evidence="1">
    <location>
        <begin position="33"/>
        <end position="59"/>
    </location>
</feature>
<evidence type="ECO:0000256" key="1">
    <source>
        <dbReference type="SAM" id="MobiDB-lite"/>
    </source>
</evidence>